<comment type="function">
    <text evidence="3">DNA-dependent RNA polymerase (RNAP) catalyzes the transcription of DNA into RNA using the four ribonucleoside triphosphates as substrates.</text>
</comment>
<dbReference type="AlphaFoldDB" id="D2EFV6"/>
<dbReference type="GO" id="GO:0006351">
    <property type="term" value="P:DNA-templated transcription"/>
    <property type="evidence" value="ECO:0007669"/>
    <property type="project" value="UniProtKB-UniRule"/>
</dbReference>
<organism evidence="5 6">
    <name type="scientific">Candidatus Parvarchaeum acidiphilum ARMAN-4</name>
    <dbReference type="NCBI Taxonomy" id="662760"/>
    <lineage>
        <taxon>Archaea</taxon>
        <taxon>Candidatus Parvarchaeota</taxon>
        <taxon>Candidatus Parvarchaeum</taxon>
    </lineage>
</organism>
<sequence>MMEIKVLEKEDSSIKFRVQGGTQSVLNLIKEEADSFDNVTFAGFVMEHPLEKSSIFVIKTDGKDAEKTLKKIIEKTESDLKEAKKELNALFK</sequence>
<keyword evidence="1 3" id="KW-0240">DNA-directed RNA polymerase</keyword>
<comment type="subunit">
    <text evidence="3">Part of the RNA polymerase complex.</text>
</comment>
<dbReference type="InterPro" id="IPR022905">
    <property type="entry name" value="Rpo11-like"/>
</dbReference>
<dbReference type="Gene3D" id="3.30.1360.10">
    <property type="entry name" value="RNA polymerase, RBP11-like subunit"/>
    <property type="match status" value="1"/>
</dbReference>
<evidence type="ECO:0000313" key="6">
    <source>
        <dbReference type="Proteomes" id="UP000009375"/>
    </source>
</evidence>
<keyword evidence="3" id="KW-0808">Transferase</keyword>
<comment type="subcellular location">
    <subcellularLocation>
        <location evidence="3">Cytoplasm</location>
    </subcellularLocation>
</comment>
<protein>
    <recommendedName>
        <fullName evidence="3">DNA-directed RNA polymerase subunit Rpo11</fullName>
        <ecNumber evidence="3">2.7.7.6</ecNumber>
    </recommendedName>
    <alternativeName>
        <fullName evidence="3">DNA-directed RNA polymerase subunit L</fullName>
    </alternativeName>
</protein>
<dbReference type="GO" id="GO:0005737">
    <property type="term" value="C:cytoplasm"/>
    <property type="evidence" value="ECO:0007669"/>
    <property type="project" value="UniProtKB-SubCell"/>
</dbReference>
<dbReference type="Proteomes" id="UP000009375">
    <property type="component" value="Unassembled WGS sequence"/>
</dbReference>
<dbReference type="GO" id="GO:0000428">
    <property type="term" value="C:DNA-directed RNA polymerase complex"/>
    <property type="evidence" value="ECO:0007669"/>
    <property type="project" value="UniProtKB-KW"/>
</dbReference>
<reference evidence="5 6" key="1">
    <citation type="journal article" date="2010" name="Proc. Natl. Acad. Sci. U.S.A.">
        <title>Enigmatic, ultrasmall, uncultivated Archaea.</title>
        <authorList>
            <person name="Baker B.J."/>
            <person name="Comolli L.R."/>
            <person name="Dick G.J."/>
            <person name="Hauser L.J."/>
            <person name="Hyatt D."/>
            <person name="Dill B.D."/>
            <person name="Land M.L."/>
            <person name="Verberkmoes N.C."/>
            <person name="Hettich R.L."/>
            <person name="Banfield J.F."/>
        </authorList>
    </citation>
    <scope>NUCLEOTIDE SEQUENCE [LARGE SCALE GENOMIC DNA]</scope>
</reference>
<dbReference type="GO" id="GO:0046983">
    <property type="term" value="F:protein dimerization activity"/>
    <property type="evidence" value="ECO:0007669"/>
    <property type="project" value="InterPro"/>
</dbReference>
<evidence type="ECO:0000256" key="1">
    <source>
        <dbReference type="ARBA" id="ARBA00022478"/>
    </source>
</evidence>
<keyword evidence="3" id="KW-0963">Cytoplasm</keyword>
<dbReference type="InterPro" id="IPR036603">
    <property type="entry name" value="RBP11-like"/>
</dbReference>
<feature type="domain" description="DNA-directed RNA polymerase RBP11-like dimerisation" evidence="4">
    <location>
        <begin position="14"/>
        <end position="85"/>
    </location>
</feature>
<evidence type="ECO:0000313" key="5">
    <source>
        <dbReference type="EMBL" id="EEZ92799.1"/>
    </source>
</evidence>
<dbReference type="HAMAP" id="MF_00261">
    <property type="entry name" value="RNApol_arch_Rpo11"/>
    <property type="match status" value="1"/>
</dbReference>
<dbReference type="GO" id="GO:0003899">
    <property type="term" value="F:DNA-directed RNA polymerase activity"/>
    <property type="evidence" value="ECO:0007669"/>
    <property type="project" value="UniProtKB-UniRule"/>
</dbReference>
<dbReference type="Pfam" id="PF13656">
    <property type="entry name" value="RNA_pol_L_2"/>
    <property type="match status" value="1"/>
</dbReference>
<dbReference type="InterPro" id="IPR009025">
    <property type="entry name" value="RBP11-like_dimer"/>
</dbReference>
<proteinExistence type="inferred from homology"/>
<comment type="similarity">
    <text evidence="3">Belongs to the archaeal Rpo11/eukaryotic RPB11/RPC19 RNA polymerase subunit family.</text>
</comment>
<evidence type="ECO:0000259" key="4">
    <source>
        <dbReference type="Pfam" id="PF13656"/>
    </source>
</evidence>
<keyword evidence="2 3" id="KW-0804">Transcription</keyword>
<dbReference type="EC" id="2.7.7.6" evidence="3"/>
<accession>D2EFV6</accession>
<dbReference type="EMBL" id="GG730049">
    <property type="protein sequence ID" value="EEZ92799.1"/>
    <property type="molecule type" value="Genomic_DNA"/>
</dbReference>
<comment type="catalytic activity">
    <reaction evidence="3">
        <text>RNA(n) + a ribonucleoside 5'-triphosphate = RNA(n+1) + diphosphate</text>
        <dbReference type="Rhea" id="RHEA:21248"/>
        <dbReference type="Rhea" id="RHEA-COMP:14527"/>
        <dbReference type="Rhea" id="RHEA-COMP:17342"/>
        <dbReference type="ChEBI" id="CHEBI:33019"/>
        <dbReference type="ChEBI" id="CHEBI:61557"/>
        <dbReference type="ChEBI" id="CHEBI:140395"/>
        <dbReference type="EC" id="2.7.7.6"/>
    </reaction>
</comment>
<evidence type="ECO:0000256" key="3">
    <source>
        <dbReference type="HAMAP-Rule" id="MF_00261"/>
    </source>
</evidence>
<name>D2EFV6_PARA4</name>
<evidence type="ECO:0000256" key="2">
    <source>
        <dbReference type="ARBA" id="ARBA00023163"/>
    </source>
</evidence>
<keyword evidence="3" id="KW-0548">Nucleotidyltransferase</keyword>
<gene>
    <name evidence="3" type="primary">rpo11</name>
    <name evidence="3" type="synonym">rpoL</name>
    <name evidence="5" type="ORF">BJBARM4_0637</name>
</gene>
<dbReference type="SUPFAM" id="SSF55257">
    <property type="entry name" value="RBP11-like subunits of RNA polymerase"/>
    <property type="match status" value="1"/>
</dbReference>